<evidence type="ECO:0000256" key="1">
    <source>
        <dbReference type="SAM" id="SignalP"/>
    </source>
</evidence>
<dbReference type="Proteomes" id="UP000636010">
    <property type="component" value="Unassembled WGS sequence"/>
</dbReference>
<evidence type="ECO:0000313" key="2">
    <source>
        <dbReference type="EMBL" id="GGC37165.1"/>
    </source>
</evidence>
<evidence type="ECO:0000313" key="3">
    <source>
        <dbReference type="Proteomes" id="UP000636010"/>
    </source>
</evidence>
<accession>A0ABQ1MA05</accession>
<protein>
    <recommendedName>
        <fullName evidence="4">DUF3108 domain-containing protein</fullName>
    </recommendedName>
</protein>
<sequence>MLKHFLLASVLLSFNFYLNAQELSYDITVAGKNVGSMLVTQKKLAEGKTYYSAVSEVEYSLFRTTNLVFLYEAIYQDGTLQNAYFIHKKNGEKEEEAKLERIGMQSAYLGNKDGEKEKIDGLLNTSMLQLYFSKPKQRDAVFSERFLDYVKIAKLPDENRYMFEIPNGDKSIYDYNEQGICTKITIDSSFLKFEITLKTEGEK</sequence>
<dbReference type="EMBL" id="BMEC01000007">
    <property type="protein sequence ID" value="GGC37165.1"/>
    <property type="molecule type" value="Genomic_DNA"/>
</dbReference>
<feature type="signal peptide" evidence="1">
    <location>
        <begin position="1"/>
        <end position="20"/>
    </location>
</feature>
<comment type="caution">
    <text evidence="2">The sequence shown here is derived from an EMBL/GenBank/DDBJ whole genome shotgun (WGS) entry which is preliminary data.</text>
</comment>
<feature type="chain" id="PRO_5046297800" description="DUF3108 domain-containing protein" evidence="1">
    <location>
        <begin position="21"/>
        <end position="203"/>
    </location>
</feature>
<keyword evidence="1" id="KW-0732">Signal</keyword>
<dbReference type="InterPro" id="IPR045767">
    <property type="entry name" value="DUF6134"/>
</dbReference>
<evidence type="ECO:0008006" key="4">
    <source>
        <dbReference type="Google" id="ProtNLM"/>
    </source>
</evidence>
<organism evidence="2 3">
    <name type="scientific">Marivirga lumbricoides</name>
    <dbReference type="NCBI Taxonomy" id="1046115"/>
    <lineage>
        <taxon>Bacteria</taxon>
        <taxon>Pseudomonadati</taxon>
        <taxon>Bacteroidota</taxon>
        <taxon>Cytophagia</taxon>
        <taxon>Cytophagales</taxon>
        <taxon>Marivirgaceae</taxon>
        <taxon>Marivirga</taxon>
    </lineage>
</organism>
<dbReference type="RefSeq" id="WP_188463522.1">
    <property type="nucleotide sequence ID" value="NZ_BAABHU010000007.1"/>
</dbReference>
<proteinExistence type="predicted"/>
<keyword evidence="3" id="KW-1185">Reference proteome</keyword>
<dbReference type="Pfam" id="PF19630">
    <property type="entry name" value="DUF6134"/>
    <property type="match status" value="1"/>
</dbReference>
<gene>
    <name evidence="2" type="ORF">GCM10011506_23190</name>
</gene>
<reference evidence="3" key="1">
    <citation type="journal article" date="2019" name="Int. J. Syst. Evol. Microbiol.">
        <title>The Global Catalogue of Microorganisms (GCM) 10K type strain sequencing project: providing services to taxonomists for standard genome sequencing and annotation.</title>
        <authorList>
            <consortium name="The Broad Institute Genomics Platform"/>
            <consortium name="The Broad Institute Genome Sequencing Center for Infectious Disease"/>
            <person name="Wu L."/>
            <person name="Ma J."/>
        </authorList>
    </citation>
    <scope>NUCLEOTIDE SEQUENCE [LARGE SCALE GENOMIC DNA]</scope>
    <source>
        <strain evidence="3">CGMCC 1.10832</strain>
    </source>
</reference>
<name>A0ABQ1MA05_9BACT</name>